<dbReference type="RefSeq" id="WP_019161400.1">
    <property type="nucleotide sequence ID" value="NZ_JAAIPF010000056.1"/>
</dbReference>
<dbReference type="InterPro" id="IPR022453">
    <property type="entry name" value="Znf_MqsA-type"/>
</dbReference>
<comment type="caution">
    <text evidence="1">The sequence shown here is derived from an EMBL/GenBank/DDBJ whole genome shotgun (WGS) entry which is preliminary data.</text>
</comment>
<dbReference type="NCBIfam" id="TIGR03831">
    <property type="entry name" value="YgiT_finger"/>
    <property type="match status" value="1"/>
</dbReference>
<name>A0ABX2GSB5_9FIRM</name>
<evidence type="ECO:0000313" key="2">
    <source>
        <dbReference type="Proteomes" id="UP000822152"/>
    </source>
</evidence>
<protein>
    <submittedName>
        <fullName evidence="1">Type II toxin-antitoxin system MqsA family antitoxin</fullName>
    </submittedName>
</protein>
<proteinExistence type="predicted"/>
<evidence type="ECO:0000313" key="1">
    <source>
        <dbReference type="EMBL" id="NSF75271.1"/>
    </source>
</evidence>
<reference evidence="1 2" key="1">
    <citation type="journal article" date="2020" name="Cell Host Microbe">
        <title>Functional and Genomic Variation between Human-Derived Isolates of Lachnospiraceae Reveals Inter- and Intra-Species Diversity.</title>
        <authorList>
            <person name="Sorbara M.T."/>
            <person name="Littmann E.R."/>
            <person name="Fontana E."/>
            <person name="Moody T.U."/>
            <person name="Kohout C.E."/>
            <person name="Gjonbalaj M."/>
            <person name="Eaton V."/>
            <person name="Seok R."/>
            <person name="Leiner I.M."/>
            <person name="Pamer E.G."/>
        </authorList>
    </citation>
    <scope>NUCLEOTIDE SEQUENCE [LARGE SCALE GENOMIC DNA]</scope>
    <source>
        <strain evidence="1 2">MSK.20.11</strain>
    </source>
</reference>
<dbReference type="Proteomes" id="UP000822152">
    <property type="component" value="Unassembled WGS sequence"/>
</dbReference>
<gene>
    <name evidence="1" type="ORF">G4952_16040</name>
</gene>
<dbReference type="EMBL" id="JAAIPF010000056">
    <property type="protein sequence ID" value="NSF75271.1"/>
    <property type="molecule type" value="Genomic_DNA"/>
</dbReference>
<organism evidence="1 2">
    <name type="scientific">Blautia wexlerae</name>
    <dbReference type="NCBI Taxonomy" id="418240"/>
    <lineage>
        <taxon>Bacteria</taxon>
        <taxon>Bacillati</taxon>
        <taxon>Bacillota</taxon>
        <taxon>Clostridia</taxon>
        <taxon>Lachnospirales</taxon>
        <taxon>Lachnospiraceae</taxon>
        <taxon>Blautia</taxon>
    </lineage>
</organism>
<dbReference type="Gene3D" id="3.10.20.860">
    <property type="match status" value="1"/>
</dbReference>
<accession>A0ABX2GSB5</accession>
<sequence>MRCLTCKNGSMKPSSTAYFAQLKNCYVIIENVPCMKCEQCGEEFFTASVLEKIDDMLDRLEQIASKIFIMDYATSAA</sequence>
<dbReference type="CDD" id="cd12870">
    <property type="entry name" value="MqsA"/>
    <property type="match status" value="1"/>
</dbReference>
<keyword evidence="2" id="KW-1185">Reference proteome</keyword>